<evidence type="ECO:0000313" key="2">
    <source>
        <dbReference type="EMBL" id="MDV2080367.1"/>
    </source>
</evidence>
<evidence type="ECO:0000313" key="3">
    <source>
        <dbReference type="Proteomes" id="UP001269819"/>
    </source>
</evidence>
<keyword evidence="2" id="KW-0378">Hydrolase</keyword>
<dbReference type="CDD" id="cd07344">
    <property type="entry name" value="M48_yhfN_like"/>
    <property type="match status" value="1"/>
</dbReference>
<dbReference type="Pfam" id="PF01863">
    <property type="entry name" value="YgjP-like"/>
    <property type="match status" value="1"/>
</dbReference>
<dbReference type="Proteomes" id="UP001269819">
    <property type="component" value="Unassembled WGS sequence"/>
</dbReference>
<dbReference type="PANTHER" id="PTHR30399">
    <property type="entry name" value="UNCHARACTERIZED PROTEIN YGJP"/>
    <property type="match status" value="1"/>
</dbReference>
<dbReference type="Gene3D" id="3.30.2010.10">
    <property type="entry name" value="Metalloproteases ('zincins'), catalytic domain"/>
    <property type="match status" value="1"/>
</dbReference>
<dbReference type="InterPro" id="IPR002725">
    <property type="entry name" value="YgjP-like_metallopeptidase"/>
</dbReference>
<keyword evidence="3" id="KW-1185">Reference proteome</keyword>
<keyword evidence="2" id="KW-0482">Metalloprotease</keyword>
<dbReference type="EMBL" id="JAWIIJ010000013">
    <property type="protein sequence ID" value="MDV2080367.1"/>
    <property type="molecule type" value="Genomic_DNA"/>
</dbReference>
<dbReference type="EC" id="3.4.-.-" evidence="2"/>
<evidence type="ECO:0000259" key="1">
    <source>
        <dbReference type="Pfam" id="PF01863"/>
    </source>
</evidence>
<name>A0ABU3W1F4_9GAMM</name>
<keyword evidence="2" id="KW-0645">Protease</keyword>
<reference evidence="2 3" key="1">
    <citation type="submission" date="2023-10" db="EMBL/GenBank/DDBJ databases">
        <title>Characteristics and mechanism of a salt-tolerant marine origin heterotrophic nitrifying- aerobic denitrifying bacteria Marinobacter xestospongiae HN1.</title>
        <authorList>
            <person name="Qi R."/>
        </authorList>
    </citation>
    <scope>NUCLEOTIDE SEQUENCE [LARGE SCALE GENOMIC DNA]</scope>
    <source>
        <strain evidence="2 3">HN1</strain>
    </source>
</reference>
<organism evidence="2 3">
    <name type="scientific">Marinobacter xestospongiae</name>
    <dbReference type="NCBI Taxonomy" id="994319"/>
    <lineage>
        <taxon>Bacteria</taxon>
        <taxon>Pseudomonadati</taxon>
        <taxon>Pseudomonadota</taxon>
        <taxon>Gammaproteobacteria</taxon>
        <taxon>Pseudomonadales</taxon>
        <taxon>Marinobacteraceae</taxon>
        <taxon>Marinobacter</taxon>
    </lineage>
</organism>
<gene>
    <name evidence="2" type="ORF">RYS15_16890</name>
</gene>
<dbReference type="GO" id="GO:0008237">
    <property type="term" value="F:metallopeptidase activity"/>
    <property type="evidence" value="ECO:0007669"/>
    <property type="project" value="UniProtKB-KW"/>
</dbReference>
<feature type="domain" description="YgjP-like metallopeptidase" evidence="1">
    <location>
        <begin position="38"/>
        <end position="246"/>
    </location>
</feature>
<comment type="caution">
    <text evidence="2">The sequence shown here is derived from an EMBL/GenBank/DDBJ whole genome shotgun (WGS) entry which is preliminary data.</text>
</comment>
<protein>
    <submittedName>
        <fullName evidence="2">SprT family zinc-dependent metalloprotease</fullName>
        <ecNumber evidence="2">3.4.-.-</ecNumber>
    </submittedName>
</protein>
<proteinExistence type="predicted"/>
<dbReference type="InterPro" id="IPR053136">
    <property type="entry name" value="UTP_pyrophosphatase-like"/>
</dbReference>
<dbReference type="RefSeq" id="WP_316974782.1">
    <property type="nucleotide sequence ID" value="NZ_JAWIIJ010000013.1"/>
</dbReference>
<sequence length="258" mass="30057">MTAVDPTKDDKPKEYRCQYGDRAFRYHLCYLSGHKRASIKVHVHPNGQVQVDAPEGAGLPAIKAAVQRRARWILKHLDDIEERTRYVQPRQWVSGESQLYVGRRYVLKVIDDPDQRRVTCKLIGGQLRVQGKDLSRERTQKAVSQWYRDKALDVFGRRFKLMVDALPWTKAVPPWRIMEMQTQWGSCSPEGTVLLNSNLVKAPTRAIDYVILHELCHLQEHNHSLRFYGLLDRFMPEWRTVKEQLDGKADLLLDVSIR</sequence>
<accession>A0ABU3W1F4</accession>
<dbReference type="PANTHER" id="PTHR30399:SF1">
    <property type="entry name" value="UTP PYROPHOSPHATASE"/>
    <property type="match status" value="1"/>
</dbReference>